<sequence>MTPVNRRAPLAPDQLLAHADAALRSALLSAAHRPLPRPARAAAGAAYLDLWVCDRLLSAEGDSASAGAGFLVPRLLLEAVDGLTPWVDPGPGPRTRAIREYRRRAALLGDAMWHGDQTGRPAAVTTRLARLPRGEDRLSRPLTPVRPAALPAELRTLLADLELERQELIAECARTADESGAGDWARADRYALLTAAAACLDGWRRRTLRRGRLLADRTRLRGALSRLVVRLDRAPAGSDAEFSAAVFPQAVEYCRASGVVAGGGRRPDRRWVCEPVGG</sequence>
<reference evidence="1 2" key="1">
    <citation type="submission" date="2023-07" db="EMBL/GenBank/DDBJ databases">
        <title>Comparative genomics of wheat-associated soil bacteria to identify genetic determinants of phenazine resistance.</title>
        <authorList>
            <person name="Mouncey N."/>
        </authorList>
    </citation>
    <scope>NUCLEOTIDE SEQUENCE [LARGE SCALE GENOMIC DNA]</scope>
    <source>
        <strain evidence="1 2">B3I12</strain>
    </source>
</reference>
<keyword evidence="2" id="KW-1185">Reference proteome</keyword>
<dbReference type="EMBL" id="JAUSYP010000001">
    <property type="protein sequence ID" value="MDQ0748247.1"/>
    <property type="molecule type" value="Genomic_DNA"/>
</dbReference>
<evidence type="ECO:0000313" key="1">
    <source>
        <dbReference type="EMBL" id="MDQ0748247.1"/>
    </source>
</evidence>
<dbReference type="Proteomes" id="UP001232755">
    <property type="component" value="Unassembled WGS sequence"/>
</dbReference>
<protein>
    <submittedName>
        <fullName evidence="1">Uncharacterized protein</fullName>
    </submittedName>
</protein>
<organism evidence="1 2">
    <name type="scientific">Streptomyces africanus</name>
    <dbReference type="NCBI Taxonomy" id="231024"/>
    <lineage>
        <taxon>Bacteria</taxon>
        <taxon>Bacillati</taxon>
        <taxon>Actinomycetota</taxon>
        <taxon>Actinomycetes</taxon>
        <taxon>Kitasatosporales</taxon>
        <taxon>Streptomycetaceae</taxon>
        <taxon>Streptomyces</taxon>
    </lineage>
</organism>
<accession>A0ABU0QLJ6</accession>
<proteinExistence type="predicted"/>
<name>A0ABU0QLJ6_9ACTN</name>
<evidence type="ECO:0000313" key="2">
    <source>
        <dbReference type="Proteomes" id="UP001232755"/>
    </source>
</evidence>
<gene>
    <name evidence="1" type="ORF">QF034_002478</name>
</gene>
<comment type="caution">
    <text evidence="1">The sequence shown here is derived from an EMBL/GenBank/DDBJ whole genome shotgun (WGS) entry which is preliminary data.</text>
</comment>